<evidence type="ECO:0000313" key="9">
    <source>
        <dbReference type="EMBL" id="ANF58549.1"/>
    </source>
</evidence>
<evidence type="ECO:0000259" key="8">
    <source>
        <dbReference type="PROSITE" id="PS50198"/>
    </source>
</evidence>
<feature type="domain" description="PpiC" evidence="8">
    <location>
        <begin position="187"/>
        <end position="288"/>
    </location>
</feature>
<feature type="domain" description="PpiC" evidence="8">
    <location>
        <begin position="299"/>
        <end position="398"/>
    </location>
</feature>
<dbReference type="InterPro" id="IPR023058">
    <property type="entry name" value="PPIase_PpiC_CS"/>
</dbReference>
<dbReference type="STRING" id="376489.A5892_14595"/>
<dbReference type="HAMAP" id="MF_01183">
    <property type="entry name" value="Chaperone_SurA"/>
    <property type="match status" value="1"/>
</dbReference>
<dbReference type="InterPro" id="IPR000297">
    <property type="entry name" value="PPIase_PpiC"/>
</dbReference>
<gene>
    <name evidence="7" type="primary">surA</name>
    <name evidence="9" type="ORF">A5892_14595</name>
</gene>
<evidence type="ECO:0000256" key="5">
    <source>
        <dbReference type="ARBA" id="ARBA00023186"/>
    </source>
</evidence>
<dbReference type="Gene3D" id="3.10.50.40">
    <property type="match status" value="2"/>
</dbReference>
<comment type="catalytic activity">
    <reaction evidence="7">
        <text>[protein]-peptidylproline (omega=180) = [protein]-peptidylproline (omega=0)</text>
        <dbReference type="Rhea" id="RHEA:16237"/>
        <dbReference type="Rhea" id="RHEA-COMP:10747"/>
        <dbReference type="Rhea" id="RHEA-COMP:10748"/>
        <dbReference type="ChEBI" id="CHEBI:83833"/>
        <dbReference type="ChEBI" id="CHEBI:83834"/>
        <dbReference type="EC" id="5.2.1.8"/>
    </reaction>
</comment>
<feature type="signal peptide" evidence="7">
    <location>
        <begin position="1"/>
        <end position="37"/>
    </location>
</feature>
<dbReference type="GO" id="GO:0003755">
    <property type="term" value="F:peptidyl-prolyl cis-trans isomerase activity"/>
    <property type="evidence" value="ECO:0007669"/>
    <property type="project" value="UniProtKB-UniRule"/>
</dbReference>
<dbReference type="AlphaFoldDB" id="A0A172YH04"/>
<evidence type="ECO:0000313" key="10">
    <source>
        <dbReference type="Proteomes" id="UP000077875"/>
    </source>
</evidence>
<dbReference type="GO" id="GO:0006457">
    <property type="term" value="P:protein folding"/>
    <property type="evidence" value="ECO:0007669"/>
    <property type="project" value="UniProtKB-UniRule"/>
</dbReference>
<dbReference type="GO" id="GO:0050821">
    <property type="term" value="P:protein stabilization"/>
    <property type="evidence" value="ECO:0007669"/>
    <property type="project" value="InterPro"/>
</dbReference>
<evidence type="ECO:0000256" key="4">
    <source>
        <dbReference type="ARBA" id="ARBA00023110"/>
    </source>
</evidence>
<dbReference type="Gene3D" id="1.10.4030.10">
    <property type="entry name" value="Porin chaperone SurA, peptide-binding domain"/>
    <property type="match status" value="1"/>
</dbReference>
<evidence type="ECO:0000256" key="1">
    <source>
        <dbReference type="ARBA" id="ARBA00022729"/>
    </source>
</evidence>
<dbReference type="EC" id="5.2.1.8" evidence="7"/>
<dbReference type="PROSITE" id="PS50198">
    <property type="entry name" value="PPIC_PPIASE_2"/>
    <property type="match status" value="2"/>
</dbReference>
<dbReference type="KEGG" id="haa:A5892_14595"/>
<evidence type="ECO:0000256" key="3">
    <source>
        <dbReference type="ARBA" id="ARBA00022764"/>
    </source>
</evidence>
<dbReference type="InterPro" id="IPR046357">
    <property type="entry name" value="PPIase_dom_sf"/>
</dbReference>
<protein>
    <recommendedName>
        <fullName evidence="7">Chaperone SurA</fullName>
    </recommendedName>
    <alternativeName>
        <fullName evidence="7">Peptidyl-prolyl cis-trans isomerase SurA</fullName>
        <shortName evidence="7">PPIase SurA</shortName>
        <ecNumber evidence="7">5.2.1.8</ecNumber>
    </alternativeName>
    <alternativeName>
        <fullName evidence="7">Rotamase SurA</fullName>
    </alternativeName>
</protein>
<feature type="chain" id="PRO_5009001689" description="Chaperone SurA" evidence="7">
    <location>
        <begin position="38"/>
        <end position="462"/>
    </location>
</feature>
<reference evidence="9 10" key="1">
    <citation type="submission" date="2016-04" db="EMBL/GenBank/DDBJ databases">
        <title>Complete Genome Sequence of Halotalea alkalilenta IHB B 13600.</title>
        <authorList>
            <person name="Swarnkar M.K."/>
            <person name="Sharma A."/>
            <person name="Kaushal K."/>
            <person name="Soni R."/>
            <person name="Rana S."/>
            <person name="Singh A.K."/>
            <person name="Gulati A."/>
        </authorList>
    </citation>
    <scope>NUCLEOTIDE SEQUENCE [LARGE SCALE GENOMIC DNA]</scope>
    <source>
        <strain evidence="9 10">IHB B 13600</strain>
    </source>
</reference>
<dbReference type="EMBL" id="CP015243">
    <property type="protein sequence ID" value="ANF58549.1"/>
    <property type="molecule type" value="Genomic_DNA"/>
</dbReference>
<sequence precursor="true">MMKGKTIACVRRSPMAKAVLASVGFTLALGLTPLAEAQQAQSIDGIAAVVNQDAIMRGELEQRMRQVRDQLAQNGVQPPNEDQLRRQVLERMIVEQIQLQMASRANLSVDDNQLNAALREVAERNQMTLDQFADTVESEGLSFADVREQIRREMLISQVQQGSVGSQVRVTDGEVDQYLENANAAAGVEYHIAHILVPLPENPTDEQVAAARARIDGVRRDVQGGQDFATAAAGNSSDGQAFEGGDLGWRSQADMPSLFAGVVPNMTVGDVSQPIRSASGFHLIKLLERRGGNQTPQIIEQYQARHILISPNPIRSSEQAQQLALELRDRILNGEDFAALAREYSNDRGTALAGGELGWVSDRDTVPAFDAVLKSAPLGELSQPVQTQYGWHLIEVEDRRQQDITVQTQREQARRALFQRKAEDQLEGWLQEIRAEAYVDNRLYPNDPGIGALMPTSPGGQP</sequence>
<keyword evidence="6 7" id="KW-0413">Isomerase</keyword>
<dbReference type="SUPFAM" id="SSF54534">
    <property type="entry name" value="FKBP-like"/>
    <property type="match status" value="2"/>
</dbReference>
<dbReference type="InterPro" id="IPR027304">
    <property type="entry name" value="Trigger_fact/SurA_dom_sf"/>
</dbReference>
<dbReference type="PROSITE" id="PS01096">
    <property type="entry name" value="PPIC_PPIASE_1"/>
    <property type="match status" value="1"/>
</dbReference>
<keyword evidence="10" id="KW-1185">Reference proteome</keyword>
<keyword evidence="4 7" id="KW-0697">Rotamase</keyword>
<evidence type="ECO:0000256" key="2">
    <source>
        <dbReference type="ARBA" id="ARBA00022737"/>
    </source>
</evidence>
<evidence type="ECO:0000256" key="6">
    <source>
        <dbReference type="ARBA" id="ARBA00023235"/>
    </source>
</evidence>
<name>A0A172YH04_9GAMM</name>
<dbReference type="Pfam" id="PF09312">
    <property type="entry name" value="SurA_N"/>
    <property type="match status" value="1"/>
</dbReference>
<dbReference type="PANTHER" id="PTHR47637">
    <property type="entry name" value="CHAPERONE SURA"/>
    <property type="match status" value="1"/>
</dbReference>
<dbReference type="InterPro" id="IPR015391">
    <property type="entry name" value="SurA_N"/>
</dbReference>
<dbReference type="Proteomes" id="UP000077875">
    <property type="component" value="Chromosome"/>
</dbReference>
<keyword evidence="2 7" id="KW-0677">Repeat</keyword>
<keyword evidence="1 7" id="KW-0732">Signal</keyword>
<keyword evidence="5 7" id="KW-0143">Chaperone</keyword>
<dbReference type="Pfam" id="PF00639">
    <property type="entry name" value="Rotamase"/>
    <property type="match status" value="2"/>
</dbReference>
<dbReference type="InterPro" id="IPR050280">
    <property type="entry name" value="OMP_Chaperone_SurA"/>
</dbReference>
<comment type="function">
    <text evidence="7">Chaperone involved in the correct folding and assembly of outer membrane proteins. Recognizes specific patterns of aromatic residues and the orientation of their side chains, which are found more frequently in integral outer membrane proteins. May act in both early periplasmic and late outer membrane-associated steps of protein maturation.</text>
</comment>
<accession>A0A172YH04</accession>
<dbReference type="InterPro" id="IPR023034">
    <property type="entry name" value="PPIase_SurA"/>
</dbReference>
<comment type="domain">
    <text evidence="7">The PPIase activity resides only in the second parvulin domain. The N-terminal region and the C-terminal tail are necessary and sufficient for the chaperone activity of SurA. The PPIase activity is dispensable for SurA to function as a chaperone. The N-terminal region and the C-terminal tail are also required for porin recognition.</text>
</comment>
<dbReference type="SUPFAM" id="SSF109998">
    <property type="entry name" value="Triger factor/SurA peptide-binding domain-like"/>
    <property type="match status" value="1"/>
</dbReference>
<keyword evidence="3 7" id="KW-0574">Periplasm</keyword>
<dbReference type="GO" id="GO:0042277">
    <property type="term" value="F:peptide binding"/>
    <property type="evidence" value="ECO:0007669"/>
    <property type="project" value="InterPro"/>
</dbReference>
<comment type="subcellular location">
    <subcellularLocation>
        <location evidence="7">Periplasm</location>
    </subcellularLocation>
    <text evidence="7">Is capable of associating with the outer membrane.</text>
</comment>
<dbReference type="PANTHER" id="PTHR47637:SF1">
    <property type="entry name" value="CHAPERONE SURA"/>
    <property type="match status" value="1"/>
</dbReference>
<organism evidence="9 10">
    <name type="scientific">Halotalea alkalilenta</name>
    <dbReference type="NCBI Taxonomy" id="376489"/>
    <lineage>
        <taxon>Bacteria</taxon>
        <taxon>Pseudomonadati</taxon>
        <taxon>Pseudomonadota</taxon>
        <taxon>Gammaproteobacteria</taxon>
        <taxon>Oceanospirillales</taxon>
        <taxon>Halomonadaceae</taxon>
        <taxon>Halotalea</taxon>
    </lineage>
</organism>
<proteinExistence type="inferred from homology"/>
<evidence type="ECO:0000256" key="7">
    <source>
        <dbReference type="HAMAP-Rule" id="MF_01183"/>
    </source>
</evidence>
<dbReference type="GO" id="GO:0030288">
    <property type="term" value="C:outer membrane-bounded periplasmic space"/>
    <property type="evidence" value="ECO:0007669"/>
    <property type="project" value="InterPro"/>
</dbReference>
<dbReference type="GO" id="GO:0043165">
    <property type="term" value="P:Gram-negative-bacterium-type cell outer membrane assembly"/>
    <property type="evidence" value="ECO:0007669"/>
    <property type="project" value="InterPro"/>
</dbReference>
<dbReference type="GO" id="GO:0051082">
    <property type="term" value="F:unfolded protein binding"/>
    <property type="evidence" value="ECO:0007669"/>
    <property type="project" value="UniProtKB-UniRule"/>
</dbReference>